<dbReference type="AlphaFoldDB" id="A0A5D4SEB7"/>
<protein>
    <submittedName>
        <fullName evidence="1">Uncharacterized protein</fullName>
    </submittedName>
</protein>
<reference evidence="1 2" key="1">
    <citation type="submission" date="2019-08" db="EMBL/GenBank/DDBJ databases">
        <title>Bacillus genomes from the desert of Cuatro Cienegas, Coahuila.</title>
        <authorList>
            <person name="Olmedo-Alvarez G."/>
        </authorList>
    </citation>
    <scope>NUCLEOTIDE SEQUENCE [LARGE SCALE GENOMIC DNA]</scope>
    <source>
        <strain evidence="1 2">CH37_1T</strain>
    </source>
</reference>
<evidence type="ECO:0000313" key="1">
    <source>
        <dbReference type="EMBL" id="TYS60598.1"/>
    </source>
</evidence>
<sequence length="104" mass="12077">MGTRPIYEVLEKGEAKEHLLDGLTVFHNPHASIPFNVEGFYDPKIGHVDDQTSDIPHLFTFQREVRVVRNSGGWSKKRKKQKELELKQLLSKNPKEETFPIIHE</sequence>
<proteinExistence type="predicted"/>
<dbReference type="Proteomes" id="UP000323732">
    <property type="component" value="Unassembled WGS sequence"/>
</dbReference>
<accession>A0A5D4SEB7</accession>
<dbReference type="RefSeq" id="WP_187445510.1">
    <property type="nucleotide sequence ID" value="NZ_VTES01000006.1"/>
</dbReference>
<comment type="caution">
    <text evidence="1">The sequence shown here is derived from an EMBL/GenBank/DDBJ whole genome shotgun (WGS) entry which is preliminary data.</text>
</comment>
<name>A0A5D4SEB7_9BACI</name>
<evidence type="ECO:0000313" key="2">
    <source>
        <dbReference type="Proteomes" id="UP000323732"/>
    </source>
</evidence>
<organism evidence="1 2">
    <name type="scientific">Bacillus infantis</name>
    <dbReference type="NCBI Taxonomy" id="324767"/>
    <lineage>
        <taxon>Bacteria</taxon>
        <taxon>Bacillati</taxon>
        <taxon>Bacillota</taxon>
        <taxon>Bacilli</taxon>
        <taxon>Bacillales</taxon>
        <taxon>Bacillaceae</taxon>
        <taxon>Bacillus</taxon>
    </lineage>
</organism>
<dbReference type="EMBL" id="VTES01000006">
    <property type="protein sequence ID" value="TYS60598.1"/>
    <property type="molecule type" value="Genomic_DNA"/>
</dbReference>
<gene>
    <name evidence="1" type="ORF">FZD47_20535</name>
</gene>